<sequence length="1021" mass="113692">MAGVSYVASFFLFLTKLSAGQRQVTVQKGPLFRAEGYPVSIGCNVTGHQGPSEQHFQWSIYLPAAPTREVQIISTKDDTFTYALYAQRVRNREIYVERVRGNSVLLHISKLQMKDAGQYECHTPNTDEKYYGNYSGKTSLIVIPDTLSATMSSQTLSKEEGEPLELTCQASKATAQHTHLSVAWYLMQHGGRSQPTEIISLSKDFMLLPGPLYAERFTAGDVRLSKLGAMTFRLSIGSLQPSDEGQLFCEATEWIQDPDETWMLITKKQTDQTTLRVQPAVRDFQVNITADSSFAEGKPLELFCLVVGSGRNPQLQGVWFFNGSEIAHIDADGVLDLKDNYKDRASQGQLWVSKLGPKAFSLKIFSVGLEDEGTYRCAVAEVARTQTGSWQVLQRKQSPDSHVQLRKPAARSVVMSTQNKQQAVWEGEVLTLVCKVGGTESPLSVSWWHIPQDRTPPEFVAAMGQDGIAQLGASHSRPSYHGNTRLEKVDWATFQLEITSTTLADSGAYECRVSERTGDQARGLSWTQKISVTIKSLESSLQVSLMSRQPKVTLAQAFDLSCVVRASYSDLKLPLAVTWQFQPAGAQVFHQFIHITHNGTIEWGDSLPQFPKKTKISQSSFRSQLLIHDATQEETGVYQCKVEVYGKDSLRTNVPARASAISHPLKIVISLPESKLEVNSSSQVREASISSNIDIECSILSRSVGNLRLAIIWYFSPISMSASRLKILEMDQTNVVKYGDEFHTPRRKQKFHTEKVSQDLFQLHVLNVEDSDQGTYHCAVEEWLLSTNGTWLKLGGKTSGLTELKLTPTGSKVHVSKVYWTGNVTEHREVSIPCSLEGPGSPASLYSVMWYWNGGESGRELLVHLQHDGLLEYGAEGRRRRLHCHRASATDFVLQLHQVRMEDAGLYWCRVAEWQLHGHPGKWVNQASDESQQMALTVLPSEPSLPSRICSSAPSVYFLLICPLVLLALLLLSLLGLRWQARKLSALRSQVPTDRATWVKLNAAGGGTAPWKEEEEEGPGR</sequence>
<evidence type="ECO:0000256" key="9">
    <source>
        <dbReference type="ARBA" id="ARBA00023319"/>
    </source>
</evidence>
<accession>H0WRP9</accession>
<dbReference type="GO" id="GO:0002763">
    <property type="term" value="P:positive regulation of myeloid leukocyte differentiation"/>
    <property type="evidence" value="ECO:0007669"/>
    <property type="project" value="Ensembl"/>
</dbReference>
<dbReference type="SMART" id="SM00409">
    <property type="entry name" value="IG"/>
    <property type="match status" value="7"/>
</dbReference>
<keyword evidence="3 13" id="KW-0732">Signal</keyword>
<dbReference type="OMA" id="SKWVNQA"/>
<keyword evidence="5 12" id="KW-1133">Transmembrane helix</keyword>
<keyword evidence="6 12" id="KW-0472">Membrane</keyword>
<feature type="domain" description="Ig-like" evidence="14">
    <location>
        <begin position="672"/>
        <end position="781"/>
    </location>
</feature>
<dbReference type="InterPro" id="IPR013151">
    <property type="entry name" value="Immunoglobulin_dom"/>
</dbReference>
<reference evidence="15" key="2">
    <citation type="submission" date="2025-08" db="UniProtKB">
        <authorList>
            <consortium name="Ensembl"/>
        </authorList>
    </citation>
    <scope>IDENTIFICATION</scope>
</reference>
<evidence type="ECO:0000256" key="4">
    <source>
        <dbReference type="ARBA" id="ARBA00022737"/>
    </source>
</evidence>
<evidence type="ECO:0000256" key="1">
    <source>
        <dbReference type="ARBA" id="ARBA00004479"/>
    </source>
</evidence>
<keyword evidence="9" id="KW-0393">Immunoglobulin domain</keyword>
<feature type="chain" id="PRO_5003544908" description="Immunoglobulin superfamily member 2" evidence="13">
    <location>
        <begin position="21"/>
        <end position="1021"/>
    </location>
</feature>
<dbReference type="PROSITE" id="PS50835">
    <property type="entry name" value="IG_LIKE"/>
    <property type="match status" value="7"/>
</dbReference>
<dbReference type="STRING" id="30611.ENSOGAP00000004713"/>
<evidence type="ECO:0000259" key="14">
    <source>
        <dbReference type="PROSITE" id="PS50835"/>
    </source>
</evidence>
<dbReference type="GO" id="GO:0016020">
    <property type="term" value="C:membrane"/>
    <property type="evidence" value="ECO:0007669"/>
    <property type="project" value="UniProtKB-SubCell"/>
</dbReference>
<evidence type="ECO:0000256" key="7">
    <source>
        <dbReference type="ARBA" id="ARBA00023157"/>
    </source>
</evidence>
<comment type="subcellular location">
    <subcellularLocation>
        <location evidence="1">Membrane</location>
        <topology evidence="1">Single-pass type I membrane protein</topology>
    </subcellularLocation>
</comment>
<dbReference type="InterPro" id="IPR003599">
    <property type="entry name" value="Ig_sub"/>
</dbReference>
<dbReference type="Ensembl" id="ENSOGAT00000005273.2">
    <property type="protein sequence ID" value="ENSOGAP00000004713.2"/>
    <property type="gene ID" value="ENSOGAG00000005273.2"/>
</dbReference>
<dbReference type="InParanoid" id="H0WRP9"/>
<evidence type="ECO:0000256" key="5">
    <source>
        <dbReference type="ARBA" id="ARBA00022989"/>
    </source>
</evidence>
<dbReference type="Pfam" id="PF00047">
    <property type="entry name" value="ig"/>
    <property type="match status" value="1"/>
</dbReference>
<dbReference type="Pfam" id="PF07686">
    <property type="entry name" value="V-set"/>
    <property type="match status" value="5"/>
</dbReference>
<evidence type="ECO:0000256" key="12">
    <source>
        <dbReference type="SAM" id="Phobius"/>
    </source>
</evidence>
<keyword evidence="16" id="KW-1185">Reference proteome</keyword>
<reference evidence="16" key="1">
    <citation type="submission" date="2011-03" db="EMBL/GenBank/DDBJ databases">
        <title>Version 3 of the genome sequence of Otolemur garnettii (Bushbaby).</title>
        <authorList>
            <consortium name="The Broad Institute Genome Sequencing Platform"/>
            <person name="Di Palma F."/>
            <person name="Johnson J."/>
            <person name="Lander E.S."/>
            <person name="Lindblad-Toh K."/>
            <person name="Jaffe D.B."/>
            <person name="Gnerre S."/>
            <person name="MacCallum I."/>
            <person name="Przybylski D."/>
            <person name="Ribeiro F.J."/>
            <person name="Burton J.N."/>
            <person name="Walker B.J."/>
            <person name="Sharpe T."/>
            <person name="Hall G."/>
        </authorList>
    </citation>
    <scope>NUCLEOTIDE SEQUENCE [LARGE SCALE GENOMIC DNA]</scope>
</reference>
<dbReference type="SUPFAM" id="SSF48726">
    <property type="entry name" value="Immunoglobulin"/>
    <property type="match status" value="7"/>
</dbReference>
<evidence type="ECO:0000256" key="2">
    <source>
        <dbReference type="ARBA" id="ARBA00022692"/>
    </source>
</evidence>
<dbReference type="InterPro" id="IPR013783">
    <property type="entry name" value="Ig-like_fold"/>
</dbReference>
<proteinExistence type="predicted"/>
<feature type="signal peptide" evidence="13">
    <location>
        <begin position="1"/>
        <end position="20"/>
    </location>
</feature>
<dbReference type="PANTHER" id="PTHR12207">
    <property type="entry name" value="V-SET AND TRANSMEMBRANE DOMAIN-CONTAINING PROTEIN"/>
    <property type="match status" value="1"/>
</dbReference>
<dbReference type="CDD" id="cd00096">
    <property type="entry name" value="Ig"/>
    <property type="match status" value="1"/>
</dbReference>
<evidence type="ECO:0000256" key="8">
    <source>
        <dbReference type="ARBA" id="ARBA00023180"/>
    </source>
</evidence>
<dbReference type="FunFam" id="2.60.40.10:FF:000191">
    <property type="entry name" value="Immunoglobulin superfamily member 3"/>
    <property type="match status" value="1"/>
</dbReference>
<evidence type="ECO:0000313" key="16">
    <source>
        <dbReference type="Proteomes" id="UP000005225"/>
    </source>
</evidence>
<dbReference type="HOGENOM" id="CLU_005187_0_0_1"/>
<keyword evidence="2 12" id="KW-0812">Transmembrane</keyword>
<reference evidence="15" key="3">
    <citation type="submission" date="2025-09" db="UniProtKB">
        <authorList>
            <consortium name="Ensembl"/>
        </authorList>
    </citation>
    <scope>IDENTIFICATION</scope>
</reference>
<dbReference type="InterPro" id="IPR036179">
    <property type="entry name" value="Ig-like_dom_sf"/>
</dbReference>
<dbReference type="FunFam" id="2.60.40.10:FF:001440">
    <property type="entry name" value="CD101 molecule"/>
    <property type="match status" value="1"/>
</dbReference>
<evidence type="ECO:0000256" key="11">
    <source>
        <dbReference type="ARBA" id="ARBA00080471"/>
    </source>
</evidence>
<feature type="domain" description="Ig-like" evidence="14">
    <location>
        <begin position="408"/>
        <end position="531"/>
    </location>
</feature>
<feature type="domain" description="Ig-like" evidence="14">
    <location>
        <begin position="35"/>
        <end position="132"/>
    </location>
</feature>
<dbReference type="FunFam" id="2.60.40.10:FF:000491">
    <property type="entry name" value="Immunoglobulin superfamily, member 3"/>
    <property type="match status" value="1"/>
</dbReference>
<organism evidence="15 16">
    <name type="scientific">Otolemur garnettii</name>
    <name type="common">Small-eared galago</name>
    <name type="synonym">Garnett's greater bushbaby</name>
    <dbReference type="NCBI Taxonomy" id="30611"/>
    <lineage>
        <taxon>Eukaryota</taxon>
        <taxon>Metazoa</taxon>
        <taxon>Chordata</taxon>
        <taxon>Craniata</taxon>
        <taxon>Vertebrata</taxon>
        <taxon>Euteleostomi</taxon>
        <taxon>Mammalia</taxon>
        <taxon>Eutheria</taxon>
        <taxon>Euarchontoglires</taxon>
        <taxon>Primates</taxon>
        <taxon>Strepsirrhini</taxon>
        <taxon>Lorisiformes</taxon>
        <taxon>Galagidae</taxon>
        <taxon>Otolemur</taxon>
    </lineage>
</organism>
<dbReference type="FunCoup" id="H0WRP9">
    <property type="interactions" value="70"/>
</dbReference>
<dbReference type="SMART" id="SM00406">
    <property type="entry name" value="IGv"/>
    <property type="match status" value="6"/>
</dbReference>
<evidence type="ECO:0000256" key="3">
    <source>
        <dbReference type="ARBA" id="ARBA00022729"/>
    </source>
</evidence>
<dbReference type="InterPro" id="IPR051102">
    <property type="entry name" value="IgSF_V-set/TM_domain"/>
</dbReference>
<dbReference type="EMBL" id="AAQR03105786">
    <property type="status" value="NOT_ANNOTATED_CDS"/>
    <property type="molecule type" value="Genomic_DNA"/>
</dbReference>
<name>H0WRP9_OTOGA</name>
<dbReference type="FunFam" id="2.60.40.10:FF:001961">
    <property type="entry name" value="CD101 molecule"/>
    <property type="match status" value="1"/>
</dbReference>
<evidence type="ECO:0000256" key="13">
    <source>
        <dbReference type="SAM" id="SignalP"/>
    </source>
</evidence>
<keyword evidence="4" id="KW-0677">Repeat</keyword>
<dbReference type="eggNOG" id="ENOG502QRRB">
    <property type="taxonomic scope" value="Eukaryota"/>
</dbReference>
<dbReference type="CDD" id="cd00099">
    <property type="entry name" value="IgV"/>
    <property type="match status" value="2"/>
</dbReference>
<dbReference type="AlphaFoldDB" id="H0WRP9"/>
<dbReference type="Proteomes" id="UP000005225">
    <property type="component" value="Unassembled WGS sequence"/>
</dbReference>
<gene>
    <name evidence="15" type="primary">CD101</name>
</gene>
<dbReference type="GeneTree" id="ENSGT00940000161722"/>
<evidence type="ECO:0000313" key="15">
    <source>
        <dbReference type="Ensembl" id="ENSOGAP00000004713.2"/>
    </source>
</evidence>
<keyword evidence="7" id="KW-1015">Disulfide bond</keyword>
<dbReference type="PANTHER" id="PTHR12207:SF25">
    <property type="entry name" value="IMMUNOGLOBULIN SUPERFAMILY MEMBER 2"/>
    <property type="match status" value="1"/>
</dbReference>
<keyword evidence="8" id="KW-0325">Glycoprotein</keyword>
<dbReference type="InterPro" id="IPR007110">
    <property type="entry name" value="Ig-like_dom"/>
</dbReference>
<feature type="domain" description="Ig-like" evidence="14">
    <location>
        <begin position="541"/>
        <end position="662"/>
    </location>
</feature>
<evidence type="ECO:0000256" key="10">
    <source>
        <dbReference type="ARBA" id="ARBA00067301"/>
    </source>
</evidence>
<dbReference type="Gene3D" id="2.60.40.10">
    <property type="entry name" value="Immunoglobulins"/>
    <property type="match status" value="7"/>
</dbReference>
<dbReference type="FunFam" id="2.60.40.10:FF:001456">
    <property type="entry name" value="CD101 molecule"/>
    <property type="match status" value="1"/>
</dbReference>
<dbReference type="FunFam" id="2.60.40.10:FF:001481">
    <property type="entry name" value="CD101 molecule"/>
    <property type="match status" value="1"/>
</dbReference>
<dbReference type="EMBL" id="AAQR03105785">
    <property type="status" value="NOT_ANNOTATED_CDS"/>
    <property type="molecule type" value="Genomic_DNA"/>
</dbReference>
<evidence type="ECO:0000256" key="6">
    <source>
        <dbReference type="ARBA" id="ARBA00023136"/>
    </source>
</evidence>
<dbReference type="EMBL" id="AAQR03105784">
    <property type="status" value="NOT_ANNOTATED_CDS"/>
    <property type="molecule type" value="Genomic_DNA"/>
</dbReference>
<dbReference type="FunFam" id="2.60.40.10:FF:001387">
    <property type="entry name" value="CD101 molecule"/>
    <property type="match status" value="1"/>
</dbReference>
<feature type="transmembrane region" description="Helical" evidence="12">
    <location>
        <begin position="956"/>
        <end position="977"/>
    </location>
</feature>
<feature type="domain" description="Ig-like" evidence="14">
    <location>
        <begin position="279"/>
        <end position="387"/>
    </location>
</feature>
<dbReference type="InterPro" id="IPR013106">
    <property type="entry name" value="Ig_V-set"/>
</dbReference>
<feature type="domain" description="Ig-like" evidence="14">
    <location>
        <begin position="144"/>
        <end position="266"/>
    </location>
</feature>
<protein>
    <recommendedName>
        <fullName evidence="10">Immunoglobulin superfamily member 2</fullName>
    </recommendedName>
    <alternativeName>
        <fullName evidence="11">Glu-Trp-Ile EWI motif-containing protein 101</fullName>
    </alternativeName>
</protein>
<feature type="domain" description="Ig-like" evidence="14">
    <location>
        <begin position="808"/>
        <end position="937"/>
    </location>
</feature>